<evidence type="ECO:0000256" key="4">
    <source>
        <dbReference type="ARBA" id="ARBA00022833"/>
    </source>
</evidence>
<sequence>MKTLMREMAEEVPRTSNSLKRASLDLKDPNHMKKHRKGKNIVVDVPPTYGVKICENLACKATLSSEVKFCKRCSCCICKRYDDNKDPSKWLECTTDSDFDGSCGFSCHIECALIEKIKDGSYCCARCGKLSSLIGCWKKQLIKAMECSRVHDFCSRIFLSYKLLNGSSKYKELHRFIEEVKDHLEEEFNGPIDEFGIDKRRIVGRLSSVEKVRGLISAAIENADKMLSSNSSLVPICDAEPRNLTITELGLSSGFKVCNTMIDLNVPPVPDLNELPHEFDATKKNGLGDDFEKIVKTICCLEREGHINEVFRKKFLTWFSLKAGDQERRIICAFQQAMADTPTILADQLKDTFSYFIFNQSV</sequence>
<evidence type="ECO:0008006" key="10">
    <source>
        <dbReference type="Google" id="ProtNLM"/>
    </source>
</evidence>
<comment type="subcellular location">
    <subcellularLocation>
        <location evidence="1">Nucleus</location>
    </subcellularLocation>
</comment>
<dbReference type="Pfam" id="PF23380">
    <property type="entry name" value="VIN3_C"/>
    <property type="match status" value="1"/>
</dbReference>
<dbReference type="AlphaFoldDB" id="A0ABD3TPB5"/>
<dbReference type="InterPro" id="IPR032881">
    <property type="entry name" value="Oberon-like_PHD"/>
</dbReference>
<keyword evidence="4" id="KW-0862">Zinc</keyword>
<evidence type="ECO:0000313" key="9">
    <source>
        <dbReference type="Proteomes" id="UP001634393"/>
    </source>
</evidence>
<dbReference type="InterPro" id="IPR044514">
    <property type="entry name" value="VIN3-like"/>
</dbReference>
<evidence type="ECO:0000256" key="2">
    <source>
        <dbReference type="ARBA" id="ARBA00022723"/>
    </source>
</evidence>
<evidence type="ECO:0000256" key="3">
    <source>
        <dbReference type="ARBA" id="ARBA00022771"/>
    </source>
</evidence>
<evidence type="ECO:0000313" key="8">
    <source>
        <dbReference type="EMBL" id="KAL3838937.1"/>
    </source>
</evidence>
<dbReference type="PANTHER" id="PTHR46286">
    <property type="entry name" value="VIN3-LIKE PROTEIN 2-RELATED"/>
    <property type="match status" value="1"/>
</dbReference>
<protein>
    <recommendedName>
        <fullName evidence="10">Oberon PHD finger domain-containing protein</fullName>
    </recommendedName>
</protein>
<evidence type="ECO:0000259" key="7">
    <source>
        <dbReference type="Pfam" id="PF23380"/>
    </source>
</evidence>
<keyword evidence="3" id="KW-0863">Zinc-finger</keyword>
<reference evidence="8 9" key="1">
    <citation type="submission" date="2024-12" db="EMBL/GenBank/DDBJ databases">
        <title>The unique morphological basis and parallel evolutionary history of personate flowers in Penstemon.</title>
        <authorList>
            <person name="Depatie T.H."/>
            <person name="Wessinger C.A."/>
        </authorList>
    </citation>
    <scope>NUCLEOTIDE SEQUENCE [LARGE SCALE GENOMIC DNA]</scope>
    <source>
        <strain evidence="8">WTNN_2</strain>
        <tissue evidence="8">Leaf</tissue>
    </source>
</reference>
<evidence type="ECO:0000259" key="6">
    <source>
        <dbReference type="Pfam" id="PF07227"/>
    </source>
</evidence>
<evidence type="ECO:0000256" key="1">
    <source>
        <dbReference type="ARBA" id="ARBA00004123"/>
    </source>
</evidence>
<dbReference type="PANTHER" id="PTHR46286:SF1">
    <property type="entry name" value="VIN3-LIKE PROTEIN 1"/>
    <property type="match status" value="1"/>
</dbReference>
<proteinExistence type="predicted"/>
<dbReference type="Proteomes" id="UP001634393">
    <property type="component" value="Unassembled WGS sequence"/>
</dbReference>
<feature type="domain" description="Oberon-like PHD finger" evidence="6">
    <location>
        <begin position="54"/>
        <end position="161"/>
    </location>
</feature>
<feature type="domain" description="VIN3-like C-terminal" evidence="7">
    <location>
        <begin position="289"/>
        <end position="360"/>
    </location>
</feature>
<comment type="caution">
    <text evidence="8">The sequence shown here is derived from an EMBL/GenBank/DDBJ whole genome shotgun (WGS) entry which is preliminary data.</text>
</comment>
<name>A0ABD3TPB5_9LAMI</name>
<dbReference type="GO" id="GO:0005634">
    <property type="term" value="C:nucleus"/>
    <property type="evidence" value="ECO:0007669"/>
    <property type="project" value="UniProtKB-SubCell"/>
</dbReference>
<organism evidence="8 9">
    <name type="scientific">Penstemon smallii</name>
    <dbReference type="NCBI Taxonomy" id="265156"/>
    <lineage>
        <taxon>Eukaryota</taxon>
        <taxon>Viridiplantae</taxon>
        <taxon>Streptophyta</taxon>
        <taxon>Embryophyta</taxon>
        <taxon>Tracheophyta</taxon>
        <taxon>Spermatophyta</taxon>
        <taxon>Magnoliopsida</taxon>
        <taxon>eudicotyledons</taxon>
        <taxon>Gunneridae</taxon>
        <taxon>Pentapetalae</taxon>
        <taxon>asterids</taxon>
        <taxon>lamiids</taxon>
        <taxon>Lamiales</taxon>
        <taxon>Plantaginaceae</taxon>
        <taxon>Cheloneae</taxon>
        <taxon>Penstemon</taxon>
    </lineage>
</organism>
<dbReference type="InterPro" id="IPR056990">
    <property type="entry name" value="VIN3-like_C"/>
</dbReference>
<keyword evidence="5" id="KW-0539">Nucleus</keyword>
<dbReference type="EMBL" id="JBJXBP010000003">
    <property type="protein sequence ID" value="KAL3838937.1"/>
    <property type="molecule type" value="Genomic_DNA"/>
</dbReference>
<evidence type="ECO:0000256" key="5">
    <source>
        <dbReference type="ARBA" id="ARBA00023242"/>
    </source>
</evidence>
<keyword evidence="9" id="KW-1185">Reference proteome</keyword>
<accession>A0ABD3TPB5</accession>
<keyword evidence="2" id="KW-0479">Metal-binding</keyword>
<gene>
    <name evidence="8" type="ORF">ACJIZ3_023528</name>
</gene>
<dbReference type="GO" id="GO:0008270">
    <property type="term" value="F:zinc ion binding"/>
    <property type="evidence" value="ECO:0007669"/>
    <property type="project" value="UniProtKB-KW"/>
</dbReference>
<dbReference type="Pfam" id="PF07227">
    <property type="entry name" value="PHD_Oberon"/>
    <property type="match status" value="1"/>
</dbReference>